<gene>
    <name evidence="1" type="ORF">QF030_000086</name>
</gene>
<proteinExistence type="predicted"/>
<comment type="caution">
    <text evidence="1">The sequence shown here is derived from an EMBL/GenBank/DDBJ whole genome shotgun (WGS) entry which is preliminary data.</text>
</comment>
<dbReference type="Proteomes" id="UP001230654">
    <property type="component" value="Unassembled WGS sequence"/>
</dbReference>
<dbReference type="Pfam" id="PF19462">
    <property type="entry name" value="DUF5999"/>
    <property type="match status" value="1"/>
</dbReference>
<keyword evidence="2" id="KW-1185">Reference proteome</keyword>
<dbReference type="EMBL" id="JAUSWV010000001">
    <property type="protein sequence ID" value="MDQ0577908.1"/>
    <property type="molecule type" value="Genomic_DNA"/>
</dbReference>
<reference evidence="1 2" key="1">
    <citation type="submission" date="2023-07" db="EMBL/GenBank/DDBJ databases">
        <title>Comparative genomics of wheat-associated soil bacteria to identify genetic determinants of phenazine resistance.</title>
        <authorList>
            <person name="Mouncey N."/>
        </authorList>
    </citation>
    <scope>NUCLEOTIDE SEQUENCE [LARGE SCALE GENOMIC DNA]</scope>
    <source>
        <strain evidence="1 2">B2I6</strain>
    </source>
</reference>
<evidence type="ECO:0000313" key="1">
    <source>
        <dbReference type="EMBL" id="MDQ0577908.1"/>
    </source>
</evidence>
<evidence type="ECO:0000313" key="2">
    <source>
        <dbReference type="Proteomes" id="UP001230654"/>
    </source>
</evidence>
<dbReference type="InterPro" id="IPR046041">
    <property type="entry name" value="DUF5999"/>
</dbReference>
<accession>A0ABU0NFN5</accession>
<sequence>MRTLPLLTPLDDPGLPRCQPRSLCLHTPACPTVTSTDAERARVVAARPEQGWSLLCNGVLVFDDTGELLPDGRAADPHRPAVAADYWIRWRHPHVAGSDPGPWDTLTVQVRPFTGLEDQPHLPLEAWRDPALTREQRRRLSTEYDAAQVAWSQARLRQQAAPLLREAAALWQAWIAARDTLTRTFDGFREATDSHWHAQLLRLADAEAAAEAAADRFDAVAASLARLAHKQIRTAGEEHDLPLHTVAQEIGLDASDWRIGWHGSYDGSAPTTYGDRLTDHLHQQITTQRTRLRELDALTEGLRRHSTLPAPHRTPLRRP</sequence>
<name>A0ABU0NFN5_STRRH</name>
<protein>
    <submittedName>
        <fullName evidence="1">Uncharacterized protein</fullName>
    </submittedName>
</protein>
<organism evidence="1 2">
    <name type="scientific">Streptomyces rishiriensis</name>
    <dbReference type="NCBI Taxonomy" id="68264"/>
    <lineage>
        <taxon>Bacteria</taxon>
        <taxon>Bacillati</taxon>
        <taxon>Actinomycetota</taxon>
        <taxon>Actinomycetes</taxon>
        <taxon>Kitasatosporales</taxon>
        <taxon>Streptomycetaceae</taxon>
        <taxon>Streptomyces</taxon>
    </lineage>
</organism>